<evidence type="ECO:0000313" key="2">
    <source>
        <dbReference type="Proteomes" id="UP000755585"/>
    </source>
</evidence>
<gene>
    <name evidence="1" type="ORF">JOF29_005909</name>
</gene>
<evidence type="ECO:0000313" key="1">
    <source>
        <dbReference type="EMBL" id="MBP2354799.1"/>
    </source>
</evidence>
<sequence>MTIDAPEGEIQLLGSVTEHTVVRAGADACDRLQPTRADHVHTTVDLSTAASTQAVTVSPTDTSPSILFHAGDAWRLDGARVSGPLLDNLQPGLVYRIAHKGVPGDCHVVLLGEQVDAAWAPRPYVEAL</sequence>
<dbReference type="EMBL" id="JAGINT010000002">
    <property type="protein sequence ID" value="MBP2354799.1"/>
    <property type="molecule type" value="Genomic_DNA"/>
</dbReference>
<keyword evidence="2" id="KW-1185">Reference proteome</keyword>
<reference evidence="1 2" key="1">
    <citation type="submission" date="2021-03" db="EMBL/GenBank/DDBJ databases">
        <title>Sequencing the genomes of 1000 actinobacteria strains.</title>
        <authorList>
            <person name="Klenk H.-P."/>
        </authorList>
    </citation>
    <scope>NUCLEOTIDE SEQUENCE [LARGE SCALE GENOMIC DNA]</scope>
    <source>
        <strain evidence="1 2">DSM 18824</strain>
    </source>
</reference>
<dbReference type="RefSeq" id="WP_245359563.1">
    <property type="nucleotide sequence ID" value="NZ_JAGINT010000002.1"/>
</dbReference>
<accession>A0ABS4UT28</accession>
<protein>
    <submittedName>
        <fullName evidence="1">Uncharacterized protein</fullName>
    </submittedName>
</protein>
<proteinExistence type="predicted"/>
<organism evidence="1 2">
    <name type="scientific">Kribbella aluminosa</name>
    <dbReference type="NCBI Taxonomy" id="416017"/>
    <lineage>
        <taxon>Bacteria</taxon>
        <taxon>Bacillati</taxon>
        <taxon>Actinomycetota</taxon>
        <taxon>Actinomycetes</taxon>
        <taxon>Propionibacteriales</taxon>
        <taxon>Kribbellaceae</taxon>
        <taxon>Kribbella</taxon>
    </lineage>
</organism>
<name>A0ABS4UT28_9ACTN</name>
<dbReference type="Proteomes" id="UP000755585">
    <property type="component" value="Unassembled WGS sequence"/>
</dbReference>
<comment type="caution">
    <text evidence="1">The sequence shown here is derived from an EMBL/GenBank/DDBJ whole genome shotgun (WGS) entry which is preliminary data.</text>
</comment>